<keyword evidence="11 13" id="KW-0472">Membrane</keyword>
<dbReference type="GO" id="GO:0008395">
    <property type="term" value="F:steroid hydroxylase activity"/>
    <property type="evidence" value="ECO:0007669"/>
    <property type="project" value="TreeGrafter"/>
</dbReference>
<dbReference type="InterPro" id="IPR050529">
    <property type="entry name" value="CYP450_sterol_14alpha_dmase"/>
</dbReference>
<evidence type="ECO:0000256" key="6">
    <source>
        <dbReference type="ARBA" id="ARBA00022723"/>
    </source>
</evidence>
<keyword evidence="5 13" id="KW-0349">Heme</keyword>
<sequence length="499" mass="56292">MISGLLAGCLVLVLVAILVQAVSRKRSPDEPPLEAGPVPYLGVALQFAADSLKFIRSRQEKYGDVFTVKLAGKFTTFVLDPHSYSDVMRQHKILDFKTVGMDIVERGFGTTHFERTGRAHILHTADAYFPVHLQGSALDPLTNCMMGHLQTAMLADMGPETAWKKDGLWSFVRRIISEASFLTIFGRHKTQPVEQERARFMVAMETFWEYDRKFPQVVAGIPWCMLGKAKGQLDFLLTFMHKDQLSQRHVLQLIEQRDEVFCGGGLSGRELAGAHFSTMWASLSNTLPTAFWTLFHLLQDPVAMAAVRKEVETLLKETGQTVSGFRDGGEKIDFTRQQLADMACLGSVVNEALRVSSVSIVLRQALEETTIALNSGSTFKIRKGDRVALFPQIVHMDPEVYEDPETFKYDRYLENGKEKTTFYKNGKKLRHYLVPFGIGTSRCPGRFFAVNEIKQFVSLIVCYFDMELVDRETPPLDQSRTGLGILPPSTDPVFRYRIK</sequence>
<dbReference type="Proteomes" id="UP000515135">
    <property type="component" value="Unplaced"/>
</dbReference>
<comment type="pathway">
    <text evidence="3">Lipid metabolism; bile acid biosynthesis.</text>
</comment>
<feature type="binding site" evidence="15">
    <location>
        <position position="106"/>
    </location>
    <ligand>
        <name>substrate</name>
    </ligand>
</feature>
<keyword evidence="8" id="KW-0560">Oxidoreductase</keyword>
<dbReference type="GeneID" id="109465361"/>
<feature type="binding site" evidence="15">
    <location>
        <position position="285"/>
    </location>
    <ligand>
        <name>substrate</name>
    </ligand>
</feature>
<evidence type="ECO:0000313" key="18">
    <source>
        <dbReference type="RefSeq" id="XP_019618131.1"/>
    </source>
</evidence>
<keyword evidence="10" id="KW-0443">Lipid metabolism</keyword>
<dbReference type="Gene3D" id="1.10.630.10">
    <property type="entry name" value="Cytochrome P450"/>
    <property type="match status" value="1"/>
</dbReference>
<dbReference type="GO" id="GO:0005506">
    <property type="term" value="F:iron ion binding"/>
    <property type="evidence" value="ECO:0007669"/>
    <property type="project" value="InterPro"/>
</dbReference>
<feature type="binding site" evidence="15">
    <location>
        <position position="386"/>
    </location>
    <ligand>
        <name>substrate</name>
    </ligand>
</feature>
<evidence type="ECO:0000256" key="5">
    <source>
        <dbReference type="ARBA" id="ARBA00022617"/>
    </source>
</evidence>
<evidence type="ECO:0000256" key="16">
    <source>
        <dbReference type="SAM" id="SignalP"/>
    </source>
</evidence>
<dbReference type="InterPro" id="IPR001128">
    <property type="entry name" value="Cyt_P450"/>
</dbReference>
<feature type="signal peptide" evidence="16">
    <location>
        <begin position="1"/>
        <end position="21"/>
    </location>
</feature>
<dbReference type="AlphaFoldDB" id="A0A6P4YH79"/>
<evidence type="ECO:0000256" key="14">
    <source>
        <dbReference type="PIRSR" id="PIRSR000047-1"/>
    </source>
</evidence>
<name>A0A6P4YH79_BRABE</name>
<dbReference type="GO" id="GO:0006699">
    <property type="term" value="P:bile acid biosynthetic process"/>
    <property type="evidence" value="ECO:0007669"/>
    <property type="project" value="TreeGrafter"/>
</dbReference>
<keyword evidence="9 13" id="KW-0408">Iron</keyword>
<dbReference type="GO" id="GO:0016705">
    <property type="term" value="F:oxidoreductase activity, acting on paired donors, with incorporation or reduction of molecular oxygen"/>
    <property type="evidence" value="ECO:0007669"/>
    <property type="project" value="InterPro"/>
</dbReference>
<keyword evidence="12" id="KW-0753">Steroid metabolism</keyword>
<evidence type="ECO:0000256" key="7">
    <source>
        <dbReference type="ARBA" id="ARBA00022824"/>
    </source>
</evidence>
<organism evidence="17 19">
    <name type="scientific">Branchiostoma belcheri</name>
    <name type="common">Amphioxus</name>
    <dbReference type="NCBI Taxonomy" id="7741"/>
    <lineage>
        <taxon>Eukaryota</taxon>
        <taxon>Metazoa</taxon>
        <taxon>Chordata</taxon>
        <taxon>Cephalochordata</taxon>
        <taxon>Leptocardii</taxon>
        <taxon>Amphioxiformes</taxon>
        <taxon>Branchiostomatidae</taxon>
        <taxon>Branchiostoma</taxon>
    </lineage>
</organism>
<evidence type="ECO:0000256" key="12">
    <source>
        <dbReference type="ARBA" id="ARBA00023221"/>
    </source>
</evidence>
<dbReference type="InterPro" id="IPR036396">
    <property type="entry name" value="Cyt_P450_sf"/>
</dbReference>
<dbReference type="GO" id="GO:0042632">
    <property type="term" value="P:cholesterol homeostasis"/>
    <property type="evidence" value="ECO:0007669"/>
    <property type="project" value="TreeGrafter"/>
</dbReference>
<evidence type="ECO:0000256" key="1">
    <source>
        <dbReference type="ARBA" id="ARBA00001971"/>
    </source>
</evidence>
<evidence type="ECO:0000313" key="19">
    <source>
        <dbReference type="RefSeq" id="XP_019618132.1"/>
    </source>
</evidence>
<keyword evidence="17" id="KW-1185">Reference proteome</keyword>
<keyword evidence="16" id="KW-0732">Signal</keyword>
<dbReference type="SUPFAM" id="SSF48264">
    <property type="entry name" value="Cytochrome P450"/>
    <property type="match status" value="1"/>
</dbReference>
<feature type="binding site" description="axial binding residue" evidence="14">
    <location>
        <position position="443"/>
    </location>
    <ligand>
        <name>heme</name>
        <dbReference type="ChEBI" id="CHEBI:30413"/>
    </ligand>
    <ligandPart>
        <name>Fe</name>
        <dbReference type="ChEBI" id="CHEBI:18248"/>
    </ligandPart>
</feature>
<comment type="cofactor">
    <cofactor evidence="1 13 14">
        <name>heme</name>
        <dbReference type="ChEBI" id="CHEBI:30413"/>
    </cofactor>
</comment>
<comment type="similarity">
    <text evidence="4 13">Belongs to the cytochrome P450 family.</text>
</comment>
<protein>
    <submittedName>
        <fullName evidence="18">Cholesterol 7-alpha-monooxygenase-like isoform X1</fullName>
    </submittedName>
    <submittedName>
        <fullName evidence="19">Cholesterol 7-alpha-monooxygenase-like isoform X2</fullName>
    </submittedName>
</protein>
<dbReference type="GO" id="GO:0020037">
    <property type="term" value="F:heme binding"/>
    <property type="evidence" value="ECO:0007669"/>
    <property type="project" value="InterPro"/>
</dbReference>
<evidence type="ECO:0000256" key="10">
    <source>
        <dbReference type="ARBA" id="ARBA00023098"/>
    </source>
</evidence>
<dbReference type="PIRSF" id="PIRSF000047">
    <property type="entry name" value="Cytochrome_CYPVIIA1"/>
    <property type="match status" value="1"/>
</dbReference>
<comment type="subcellular location">
    <subcellularLocation>
        <location evidence="2 13">Endoplasmic reticulum membrane</location>
    </subcellularLocation>
</comment>
<dbReference type="InterPro" id="IPR002403">
    <property type="entry name" value="Cyt_P450_E_grp-IV"/>
</dbReference>
<evidence type="ECO:0000256" key="2">
    <source>
        <dbReference type="ARBA" id="ARBA00004586"/>
    </source>
</evidence>
<dbReference type="PANTHER" id="PTHR24304:SF4">
    <property type="entry name" value="CYTOCHROME P450"/>
    <property type="match status" value="1"/>
</dbReference>
<reference evidence="18 19" key="1">
    <citation type="submission" date="2025-04" db="UniProtKB">
        <authorList>
            <consortium name="RefSeq"/>
        </authorList>
    </citation>
    <scope>IDENTIFICATION</scope>
    <source>
        <tissue evidence="18 19">Gonad</tissue>
    </source>
</reference>
<dbReference type="InterPro" id="IPR024204">
    <property type="entry name" value="Cyt_P450_CYP7A1-type"/>
</dbReference>
<dbReference type="PRINTS" id="PR00465">
    <property type="entry name" value="EP450IV"/>
</dbReference>
<evidence type="ECO:0000256" key="15">
    <source>
        <dbReference type="PIRSR" id="PIRSR000047-2"/>
    </source>
</evidence>
<dbReference type="RefSeq" id="XP_019618131.1">
    <property type="nucleotide sequence ID" value="XM_019762572.1"/>
</dbReference>
<dbReference type="GO" id="GO:0005789">
    <property type="term" value="C:endoplasmic reticulum membrane"/>
    <property type="evidence" value="ECO:0007669"/>
    <property type="project" value="UniProtKB-SubCell"/>
</dbReference>
<keyword evidence="6 13" id="KW-0479">Metal-binding</keyword>
<evidence type="ECO:0000313" key="17">
    <source>
        <dbReference type="Proteomes" id="UP000515135"/>
    </source>
</evidence>
<keyword evidence="7 13" id="KW-0256">Endoplasmic reticulum</keyword>
<proteinExistence type="inferred from homology"/>
<evidence type="ECO:0000256" key="8">
    <source>
        <dbReference type="ARBA" id="ARBA00023002"/>
    </source>
</evidence>
<dbReference type="KEGG" id="bbel:109465361"/>
<dbReference type="Pfam" id="PF00067">
    <property type="entry name" value="p450"/>
    <property type="match status" value="1"/>
</dbReference>
<dbReference type="PRINTS" id="PR00385">
    <property type="entry name" value="P450"/>
</dbReference>
<dbReference type="OrthoDB" id="6692864at2759"/>
<evidence type="ECO:0000256" key="9">
    <source>
        <dbReference type="ARBA" id="ARBA00023004"/>
    </source>
</evidence>
<evidence type="ECO:0000256" key="3">
    <source>
        <dbReference type="ARBA" id="ARBA00004860"/>
    </source>
</evidence>
<dbReference type="RefSeq" id="XP_019618132.1">
    <property type="nucleotide sequence ID" value="XM_019762573.1"/>
</dbReference>
<dbReference type="PANTHER" id="PTHR24304">
    <property type="entry name" value="CYTOCHROME P450 FAMILY 7"/>
    <property type="match status" value="1"/>
</dbReference>
<evidence type="ECO:0000256" key="11">
    <source>
        <dbReference type="ARBA" id="ARBA00023136"/>
    </source>
</evidence>
<evidence type="ECO:0000256" key="13">
    <source>
        <dbReference type="PIRNR" id="PIRNR000047"/>
    </source>
</evidence>
<feature type="chain" id="PRO_5044647553" evidence="16">
    <location>
        <begin position="22"/>
        <end position="499"/>
    </location>
</feature>
<accession>A0A6P4YH79</accession>
<evidence type="ECO:0000256" key="4">
    <source>
        <dbReference type="ARBA" id="ARBA00010617"/>
    </source>
</evidence>
<gene>
    <name evidence="18 19" type="primary">LOC109465361</name>
</gene>